<dbReference type="AlphaFoldDB" id="W2C2G0"/>
<evidence type="ECO:0000313" key="4">
    <source>
        <dbReference type="Proteomes" id="UP000018837"/>
    </source>
</evidence>
<dbReference type="Proteomes" id="UP000018837">
    <property type="component" value="Unassembled WGS sequence"/>
</dbReference>
<proteinExistence type="predicted"/>
<accession>W2C2G0</accession>
<gene>
    <name evidence="3" type="ORF">N425_10875</name>
</gene>
<feature type="region of interest" description="Disordered" evidence="2">
    <location>
        <begin position="249"/>
        <end position="272"/>
    </location>
</feature>
<evidence type="ECO:0000256" key="2">
    <source>
        <dbReference type="SAM" id="MobiDB-lite"/>
    </source>
</evidence>
<dbReference type="InterPro" id="IPR046228">
    <property type="entry name" value="DUF6261"/>
</dbReference>
<evidence type="ECO:0000256" key="1">
    <source>
        <dbReference type="SAM" id="Coils"/>
    </source>
</evidence>
<sequence>MSETTLKIPRAVKIEESNCVSFKVGLHASLHRSQYDLLQNVSPELVQFPKGMMERWEELIMMECQSPSKGRTYSRFTPLMNEKDVERRRLLASFFGIIRGNIYLPDGPKREAALKLEAKLHRFRGMQHGGSKMARSARIAALEKDLEELKSEVETLGLTATVQQLHEVTMAYESLSMERVKQRVDEKRPTMRETRREADVYYERACRLVEAAHLMATTDEAREAIERLVDLMNRAVQESKRTYHEMLGQRRRYKKKEAPIDGSVDDASGGVS</sequence>
<name>W2C2G0_9BACT</name>
<protein>
    <submittedName>
        <fullName evidence="3">Uncharacterized protein</fullName>
    </submittedName>
</protein>
<feature type="coiled-coil region" evidence="1">
    <location>
        <begin position="132"/>
        <end position="159"/>
    </location>
</feature>
<dbReference type="Pfam" id="PF19775">
    <property type="entry name" value="DUF6261"/>
    <property type="match status" value="1"/>
</dbReference>
<comment type="caution">
    <text evidence="3">The sequence shown here is derived from an EMBL/GenBank/DDBJ whole genome shotgun (WGS) entry which is preliminary data.</text>
</comment>
<organism evidence="3 4">
    <name type="scientific">Tannerella sp. oral taxon BU063 isolate Cell 2</name>
    <dbReference type="NCBI Taxonomy" id="1411148"/>
    <lineage>
        <taxon>Bacteria</taxon>
        <taxon>Pseudomonadati</taxon>
        <taxon>Bacteroidota</taxon>
        <taxon>Bacteroidia</taxon>
        <taxon>Bacteroidales</taxon>
        <taxon>Tannerellaceae</taxon>
        <taxon>Tannerella</taxon>
    </lineage>
</organism>
<keyword evidence="1" id="KW-0175">Coiled coil</keyword>
<dbReference type="PATRIC" id="fig|1411148.3.peg.1767"/>
<evidence type="ECO:0000313" key="3">
    <source>
        <dbReference type="EMBL" id="ETK01243.1"/>
    </source>
</evidence>
<reference evidence="3 4" key="1">
    <citation type="submission" date="2013-11" db="EMBL/GenBank/DDBJ databases">
        <title>Single cell genomics of uncultured Tannerella BU063 (oral taxon 286).</title>
        <authorList>
            <person name="Beall C.J."/>
            <person name="Campbell A.G."/>
            <person name="Griffen A.L."/>
            <person name="Podar M."/>
            <person name="Leys E.J."/>
        </authorList>
    </citation>
    <scope>NUCLEOTIDE SEQUENCE [LARGE SCALE GENOMIC DNA]</scope>
    <source>
        <strain evidence="3">Cell 2</strain>
    </source>
</reference>
<dbReference type="EMBL" id="AYUF01000489">
    <property type="protein sequence ID" value="ETK01243.1"/>
    <property type="molecule type" value="Genomic_DNA"/>
</dbReference>